<accession>A0ACB9NCJ0</accession>
<gene>
    <name evidence="1" type="ORF">L6164_017795</name>
</gene>
<sequence>MSSPRLFSTHVPYASLPKSMKESKCRVVYVCRNAFGTLVSLWHFASHLSDIRFSGWTLEEWGNFVMERKDLGPSAAMS</sequence>
<dbReference type="Proteomes" id="UP000828941">
    <property type="component" value="Chromosome 7"/>
</dbReference>
<keyword evidence="2" id="KW-1185">Reference proteome</keyword>
<evidence type="ECO:0000313" key="2">
    <source>
        <dbReference type="Proteomes" id="UP000828941"/>
    </source>
</evidence>
<evidence type="ECO:0000313" key="1">
    <source>
        <dbReference type="EMBL" id="KAI4332926.1"/>
    </source>
</evidence>
<proteinExistence type="predicted"/>
<organism evidence="1 2">
    <name type="scientific">Bauhinia variegata</name>
    <name type="common">Purple orchid tree</name>
    <name type="synonym">Phanera variegata</name>
    <dbReference type="NCBI Taxonomy" id="167791"/>
    <lineage>
        <taxon>Eukaryota</taxon>
        <taxon>Viridiplantae</taxon>
        <taxon>Streptophyta</taxon>
        <taxon>Embryophyta</taxon>
        <taxon>Tracheophyta</taxon>
        <taxon>Spermatophyta</taxon>
        <taxon>Magnoliopsida</taxon>
        <taxon>eudicotyledons</taxon>
        <taxon>Gunneridae</taxon>
        <taxon>Pentapetalae</taxon>
        <taxon>rosids</taxon>
        <taxon>fabids</taxon>
        <taxon>Fabales</taxon>
        <taxon>Fabaceae</taxon>
        <taxon>Cercidoideae</taxon>
        <taxon>Cercideae</taxon>
        <taxon>Bauhiniinae</taxon>
        <taxon>Bauhinia</taxon>
    </lineage>
</organism>
<name>A0ACB9NCJ0_BAUVA</name>
<dbReference type="EMBL" id="CM039432">
    <property type="protein sequence ID" value="KAI4332926.1"/>
    <property type="molecule type" value="Genomic_DNA"/>
</dbReference>
<comment type="caution">
    <text evidence="1">The sequence shown here is derived from an EMBL/GenBank/DDBJ whole genome shotgun (WGS) entry which is preliminary data.</text>
</comment>
<reference evidence="1 2" key="1">
    <citation type="journal article" date="2022" name="DNA Res.">
        <title>Chromosomal-level genome assembly of the orchid tree Bauhinia variegata (Leguminosae; Cercidoideae) supports the allotetraploid origin hypothesis of Bauhinia.</title>
        <authorList>
            <person name="Zhong Y."/>
            <person name="Chen Y."/>
            <person name="Zheng D."/>
            <person name="Pang J."/>
            <person name="Liu Y."/>
            <person name="Luo S."/>
            <person name="Meng S."/>
            <person name="Qian L."/>
            <person name="Wei D."/>
            <person name="Dai S."/>
            <person name="Zhou R."/>
        </authorList>
    </citation>
    <scope>NUCLEOTIDE SEQUENCE [LARGE SCALE GENOMIC DNA]</scope>
    <source>
        <strain evidence="1">BV-YZ2020</strain>
    </source>
</reference>
<protein>
    <submittedName>
        <fullName evidence="1">Uncharacterized protein</fullName>
    </submittedName>
</protein>